<evidence type="ECO:0000256" key="1">
    <source>
        <dbReference type="SAM" id="SignalP"/>
    </source>
</evidence>
<sequence length="195" mass="22260">MRIRVIRFSMAVAAGLMCAAALQSCGAGDSRLPHRRYERAEIFWQRSAPWGILRLRLYDVDAMLAGDTLLRPCMTELRDRATMRYLSGRISGAEYEGGWGSSGSDAVIVLLLHHRDGVDTLSTNARPEFGLQINGVTFRDSLLVRRMIDIVQSKDMNWKKACYLLDYGGQFHYTTESHYNIRFVEENFPDDIYPE</sequence>
<evidence type="ECO:0000313" key="2">
    <source>
        <dbReference type="EMBL" id="MBO8445905.1"/>
    </source>
</evidence>
<dbReference type="EMBL" id="JADIMO010000121">
    <property type="protein sequence ID" value="MBO8445905.1"/>
    <property type="molecule type" value="Genomic_DNA"/>
</dbReference>
<comment type="caution">
    <text evidence="2">The sequence shown here is derived from an EMBL/GenBank/DDBJ whole genome shotgun (WGS) entry which is preliminary data.</text>
</comment>
<reference evidence="2" key="2">
    <citation type="journal article" date="2021" name="PeerJ">
        <title>Extensive microbial diversity within the chicken gut microbiome revealed by metagenomics and culture.</title>
        <authorList>
            <person name="Gilroy R."/>
            <person name="Ravi A."/>
            <person name="Getino M."/>
            <person name="Pursley I."/>
            <person name="Horton D.L."/>
            <person name="Alikhan N.F."/>
            <person name="Baker D."/>
            <person name="Gharbi K."/>
            <person name="Hall N."/>
            <person name="Watson M."/>
            <person name="Adriaenssens E.M."/>
            <person name="Foster-Nyarko E."/>
            <person name="Jarju S."/>
            <person name="Secka A."/>
            <person name="Antonio M."/>
            <person name="Oren A."/>
            <person name="Chaudhuri R.R."/>
            <person name="La Ragione R."/>
            <person name="Hildebrand F."/>
            <person name="Pallen M.J."/>
        </authorList>
    </citation>
    <scope>NUCLEOTIDE SEQUENCE</scope>
    <source>
        <strain evidence="2">D5-748</strain>
    </source>
</reference>
<feature type="signal peptide" evidence="1">
    <location>
        <begin position="1"/>
        <end position="27"/>
    </location>
</feature>
<protein>
    <recommendedName>
        <fullName evidence="4">Lipoprotein</fullName>
    </recommendedName>
</protein>
<evidence type="ECO:0008006" key="4">
    <source>
        <dbReference type="Google" id="ProtNLM"/>
    </source>
</evidence>
<keyword evidence="1" id="KW-0732">Signal</keyword>
<gene>
    <name evidence="2" type="ORF">IAC23_09510</name>
</gene>
<feature type="chain" id="PRO_5038977555" description="Lipoprotein" evidence="1">
    <location>
        <begin position="28"/>
        <end position="195"/>
    </location>
</feature>
<dbReference type="AlphaFoldDB" id="A0A9D9H9B2"/>
<reference evidence="2" key="1">
    <citation type="submission" date="2020-10" db="EMBL/GenBank/DDBJ databases">
        <authorList>
            <person name="Gilroy R."/>
        </authorList>
    </citation>
    <scope>NUCLEOTIDE SEQUENCE</scope>
    <source>
        <strain evidence="2">D5-748</strain>
    </source>
</reference>
<dbReference type="Proteomes" id="UP000823619">
    <property type="component" value="Unassembled WGS sequence"/>
</dbReference>
<dbReference type="PROSITE" id="PS51257">
    <property type="entry name" value="PROKAR_LIPOPROTEIN"/>
    <property type="match status" value="1"/>
</dbReference>
<evidence type="ECO:0000313" key="3">
    <source>
        <dbReference type="Proteomes" id="UP000823619"/>
    </source>
</evidence>
<proteinExistence type="predicted"/>
<name>A0A9D9H9B2_9BACT</name>
<accession>A0A9D9H9B2</accession>
<organism evidence="2 3">
    <name type="scientific">Candidatus Cryptobacteroides merdavium</name>
    <dbReference type="NCBI Taxonomy" id="2840769"/>
    <lineage>
        <taxon>Bacteria</taxon>
        <taxon>Pseudomonadati</taxon>
        <taxon>Bacteroidota</taxon>
        <taxon>Bacteroidia</taxon>
        <taxon>Bacteroidales</taxon>
        <taxon>Candidatus Cryptobacteroides</taxon>
    </lineage>
</organism>